<comment type="caution">
    <text evidence="5">The sequence shown here is derived from an EMBL/GenBank/DDBJ whole genome shotgun (WGS) entry which is preliminary data.</text>
</comment>
<dbReference type="EMBL" id="JAHHUM010001553">
    <property type="protein sequence ID" value="KAK5610589.1"/>
    <property type="molecule type" value="Genomic_DNA"/>
</dbReference>
<evidence type="ECO:0000256" key="1">
    <source>
        <dbReference type="ARBA" id="ARBA00022679"/>
    </source>
</evidence>
<dbReference type="SUPFAM" id="SSF52540">
    <property type="entry name" value="P-loop containing nucleoside triphosphate hydrolases"/>
    <property type="match status" value="1"/>
</dbReference>
<keyword evidence="3 4" id="KW-0418">Kinase</keyword>
<keyword evidence="2" id="KW-0547">Nucleotide-binding</keyword>
<reference evidence="5 6" key="1">
    <citation type="submission" date="2021-06" db="EMBL/GenBank/DDBJ databases">
        <authorList>
            <person name="Palmer J.M."/>
        </authorList>
    </citation>
    <scope>NUCLEOTIDE SEQUENCE [LARGE SCALE GENOMIC DNA]</scope>
    <source>
        <strain evidence="5 6">MEX-2019</strain>
        <tissue evidence="5">Muscle</tissue>
    </source>
</reference>
<dbReference type="CDD" id="cd01428">
    <property type="entry name" value="ADK"/>
    <property type="match status" value="1"/>
</dbReference>
<dbReference type="GO" id="GO:0019205">
    <property type="term" value="F:nucleobase-containing compound kinase activity"/>
    <property type="evidence" value="ECO:0007669"/>
    <property type="project" value="InterPro"/>
</dbReference>
<evidence type="ECO:0000313" key="6">
    <source>
        <dbReference type="Proteomes" id="UP001311232"/>
    </source>
</evidence>
<proteinExistence type="inferred from homology"/>
<organism evidence="5 6">
    <name type="scientific">Crenichthys baileyi</name>
    <name type="common">White River springfish</name>
    <dbReference type="NCBI Taxonomy" id="28760"/>
    <lineage>
        <taxon>Eukaryota</taxon>
        <taxon>Metazoa</taxon>
        <taxon>Chordata</taxon>
        <taxon>Craniata</taxon>
        <taxon>Vertebrata</taxon>
        <taxon>Euteleostomi</taxon>
        <taxon>Actinopterygii</taxon>
        <taxon>Neopterygii</taxon>
        <taxon>Teleostei</taxon>
        <taxon>Neoteleostei</taxon>
        <taxon>Acanthomorphata</taxon>
        <taxon>Ovalentaria</taxon>
        <taxon>Atherinomorphae</taxon>
        <taxon>Cyprinodontiformes</taxon>
        <taxon>Goodeidae</taxon>
        <taxon>Crenichthys</taxon>
    </lineage>
</organism>
<sequence length="197" mass="22070">MLTGSDVYLFPHKVQSLIKIIEPRHSLTLVNDLHSVKNYSNQCTQRERNSSAARRDKAQEGMAKFFRAAVLGPPGSGKGTICKRIAHSFGLQYLSSGHFLREGIAADTEAGVLAKTYIERGMLVPDQVMTRLMLPKLEQLRNHSWLLDVLKLRKGGAERHHESKGVNKPGRWAESGRTNLLWAAYGRDPQFLHSNPS</sequence>
<evidence type="ECO:0008006" key="7">
    <source>
        <dbReference type="Google" id="ProtNLM"/>
    </source>
</evidence>
<evidence type="ECO:0000313" key="5">
    <source>
        <dbReference type="EMBL" id="KAK5610589.1"/>
    </source>
</evidence>
<name>A0AAV9RNF3_9TELE</name>
<dbReference type="GO" id="GO:0006139">
    <property type="term" value="P:nucleobase-containing compound metabolic process"/>
    <property type="evidence" value="ECO:0007669"/>
    <property type="project" value="InterPro"/>
</dbReference>
<gene>
    <name evidence="5" type="ORF">CRENBAI_002822</name>
</gene>
<evidence type="ECO:0000256" key="2">
    <source>
        <dbReference type="ARBA" id="ARBA00022741"/>
    </source>
</evidence>
<comment type="similarity">
    <text evidence="4">Belongs to the adenylate kinase family.</text>
</comment>
<accession>A0AAV9RNF3</accession>
<dbReference type="AlphaFoldDB" id="A0AAV9RNF3"/>
<dbReference type="InterPro" id="IPR027417">
    <property type="entry name" value="P-loop_NTPase"/>
</dbReference>
<protein>
    <recommendedName>
        <fullName evidence="7">Nucleoside-diphosphate kinase</fullName>
    </recommendedName>
</protein>
<dbReference type="Proteomes" id="UP001311232">
    <property type="component" value="Unassembled WGS sequence"/>
</dbReference>
<dbReference type="Pfam" id="PF00406">
    <property type="entry name" value="ADK"/>
    <property type="match status" value="1"/>
</dbReference>
<dbReference type="PRINTS" id="PR00094">
    <property type="entry name" value="ADENYLTKNASE"/>
</dbReference>
<dbReference type="GO" id="GO:0005524">
    <property type="term" value="F:ATP binding"/>
    <property type="evidence" value="ECO:0007669"/>
    <property type="project" value="InterPro"/>
</dbReference>
<keyword evidence="6" id="KW-1185">Reference proteome</keyword>
<dbReference type="Gene3D" id="3.40.50.300">
    <property type="entry name" value="P-loop containing nucleotide triphosphate hydrolases"/>
    <property type="match status" value="1"/>
</dbReference>
<keyword evidence="1 4" id="KW-0808">Transferase</keyword>
<dbReference type="InterPro" id="IPR000850">
    <property type="entry name" value="Adenylat/UMP-CMP_kin"/>
</dbReference>
<evidence type="ECO:0000256" key="3">
    <source>
        <dbReference type="ARBA" id="ARBA00022777"/>
    </source>
</evidence>
<dbReference type="PANTHER" id="PTHR23359">
    <property type="entry name" value="NUCLEOTIDE KINASE"/>
    <property type="match status" value="1"/>
</dbReference>
<evidence type="ECO:0000256" key="4">
    <source>
        <dbReference type="RuleBase" id="RU003330"/>
    </source>
</evidence>